<protein>
    <submittedName>
        <fullName evidence="1">Uncharacterized protein</fullName>
    </submittedName>
</protein>
<accession>A0AAD5NXV4</accession>
<organism evidence="1 2">
    <name type="scientific">Acer negundo</name>
    <name type="common">Box elder</name>
    <dbReference type="NCBI Taxonomy" id="4023"/>
    <lineage>
        <taxon>Eukaryota</taxon>
        <taxon>Viridiplantae</taxon>
        <taxon>Streptophyta</taxon>
        <taxon>Embryophyta</taxon>
        <taxon>Tracheophyta</taxon>
        <taxon>Spermatophyta</taxon>
        <taxon>Magnoliopsida</taxon>
        <taxon>eudicotyledons</taxon>
        <taxon>Gunneridae</taxon>
        <taxon>Pentapetalae</taxon>
        <taxon>rosids</taxon>
        <taxon>malvids</taxon>
        <taxon>Sapindales</taxon>
        <taxon>Sapindaceae</taxon>
        <taxon>Hippocastanoideae</taxon>
        <taxon>Acereae</taxon>
        <taxon>Acer</taxon>
    </lineage>
</organism>
<dbReference type="Proteomes" id="UP001064489">
    <property type="component" value="Chromosome 6"/>
</dbReference>
<sequence length="139" mass="15296">MVNQVRPMVSTILPRSYSGPGHMARQQVRFHEVSGNQSSEKAVVSSASNVNVDQSSLQDGSGFSCSLVVDLRVQIQSSSPWFLVFTQSSLGLRLVGMNDRGGLISTIWVFTYVSFPEVQIVHYQDQHLTVSLSIGSRVH</sequence>
<gene>
    <name evidence="1" type="ORF">LWI28_012456</name>
</gene>
<reference evidence="1" key="1">
    <citation type="journal article" date="2022" name="Plant J.">
        <title>Strategies of tolerance reflected in two North American maple genomes.</title>
        <authorList>
            <person name="McEvoy S.L."/>
            <person name="Sezen U.U."/>
            <person name="Trouern-Trend A."/>
            <person name="McMahon S.M."/>
            <person name="Schaberg P.G."/>
            <person name="Yang J."/>
            <person name="Wegrzyn J.L."/>
            <person name="Swenson N.G."/>
        </authorList>
    </citation>
    <scope>NUCLEOTIDE SEQUENCE</scope>
    <source>
        <strain evidence="1">91603</strain>
    </source>
</reference>
<dbReference type="AlphaFoldDB" id="A0AAD5NXV4"/>
<keyword evidence="2" id="KW-1185">Reference proteome</keyword>
<reference evidence="1" key="2">
    <citation type="submission" date="2023-02" db="EMBL/GenBank/DDBJ databases">
        <authorList>
            <person name="Swenson N.G."/>
            <person name="Wegrzyn J.L."/>
            <person name="Mcevoy S.L."/>
        </authorList>
    </citation>
    <scope>NUCLEOTIDE SEQUENCE</scope>
    <source>
        <strain evidence="1">91603</strain>
        <tissue evidence="1">Leaf</tissue>
    </source>
</reference>
<dbReference type="EMBL" id="JAJSOW010000004">
    <property type="protein sequence ID" value="KAI9191715.1"/>
    <property type="molecule type" value="Genomic_DNA"/>
</dbReference>
<comment type="caution">
    <text evidence="1">The sequence shown here is derived from an EMBL/GenBank/DDBJ whole genome shotgun (WGS) entry which is preliminary data.</text>
</comment>
<proteinExistence type="predicted"/>
<evidence type="ECO:0000313" key="1">
    <source>
        <dbReference type="EMBL" id="KAI9191715.1"/>
    </source>
</evidence>
<evidence type="ECO:0000313" key="2">
    <source>
        <dbReference type="Proteomes" id="UP001064489"/>
    </source>
</evidence>
<name>A0AAD5NXV4_ACENE</name>